<protein>
    <submittedName>
        <fullName evidence="4">OLC1v1037049C1</fullName>
    </submittedName>
</protein>
<evidence type="ECO:0000313" key="5">
    <source>
        <dbReference type="Proteomes" id="UP001161247"/>
    </source>
</evidence>
<sequence>MSSTTVAVSFFGIGFKEISGQISQAFGNLQDLQKIYIVEASNLTGTIPSTITRLNRLNFIHLSGNKLSGPIPEFLGSLKGLTLLDLSNNLFSDSIPSSLSKLPKISILNLEGDRLTGPIPESFGYFTGETPALFLSNNFLSGPVPESLGSSNFSYRINLSFNDLSGDPSFLFGKTKTVNYIELSSNSFQFDLSKVVFPENLTNLVLDHNKIYGSPPKGLTRLKLDQFDVSYNKLCGQIP</sequence>
<dbReference type="InterPro" id="IPR051848">
    <property type="entry name" value="PGIP"/>
</dbReference>
<proteinExistence type="predicted"/>
<evidence type="ECO:0000256" key="3">
    <source>
        <dbReference type="ARBA" id="ARBA00022737"/>
    </source>
</evidence>
<keyword evidence="5" id="KW-1185">Reference proteome</keyword>
<comment type="subcellular location">
    <subcellularLocation>
        <location evidence="1">Cell envelope</location>
    </subcellularLocation>
</comment>
<organism evidence="4 5">
    <name type="scientific">Oldenlandia corymbosa var. corymbosa</name>
    <dbReference type="NCBI Taxonomy" id="529605"/>
    <lineage>
        <taxon>Eukaryota</taxon>
        <taxon>Viridiplantae</taxon>
        <taxon>Streptophyta</taxon>
        <taxon>Embryophyta</taxon>
        <taxon>Tracheophyta</taxon>
        <taxon>Spermatophyta</taxon>
        <taxon>Magnoliopsida</taxon>
        <taxon>eudicotyledons</taxon>
        <taxon>Gunneridae</taxon>
        <taxon>Pentapetalae</taxon>
        <taxon>asterids</taxon>
        <taxon>lamiids</taxon>
        <taxon>Gentianales</taxon>
        <taxon>Rubiaceae</taxon>
        <taxon>Rubioideae</taxon>
        <taxon>Spermacoceae</taxon>
        <taxon>Hedyotis-Oldenlandia complex</taxon>
        <taxon>Oldenlandia</taxon>
    </lineage>
</organism>
<dbReference type="PANTHER" id="PTHR48059:SF4">
    <property type="entry name" value="POLYGALACTURONASE INHIBITOR 1-RELATED"/>
    <property type="match status" value="1"/>
</dbReference>
<keyword evidence="3" id="KW-0677">Repeat</keyword>
<dbReference type="PANTHER" id="PTHR48059">
    <property type="entry name" value="POLYGALACTURONASE INHIBITOR 1"/>
    <property type="match status" value="1"/>
</dbReference>
<dbReference type="InterPro" id="IPR032675">
    <property type="entry name" value="LRR_dom_sf"/>
</dbReference>
<gene>
    <name evidence="4" type="ORF">OLC1_LOCUS10023</name>
</gene>
<dbReference type="EMBL" id="OX459120">
    <property type="protein sequence ID" value="CAI9100119.1"/>
    <property type="molecule type" value="Genomic_DNA"/>
</dbReference>
<dbReference type="Proteomes" id="UP001161247">
    <property type="component" value="Chromosome 3"/>
</dbReference>
<dbReference type="FunFam" id="3.80.10.10:FF:000383">
    <property type="entry name" value="Leucine-rich repeat receptor protein kinase EMS1"/>
    <property type="match status" value="1"/>
</dbReference>
<dbReference type="AlphaFoldDB" id="A0AAV1CZF2"/>
<name>A0AAV1CZF2_OLDCO</name>
<reference evidence="4" key="1">
    <citation type="submission" date="2023-03" db="EMBL/GenBank/DDBJ databases">
        <authorList>
            <person name="Julca I."/>
        </authorList>
    </citation>
    <scope>NUCLEOTIDE SEQUENCE</scope>
</reference>
<dbReference type="InterPro" id="IPR001611">
    <property type="entry name" value="Leu-rich_rpt"/>
</dbReference>
<keyword evidence="2" id="KW-0433">Leucine-rich repeat</keyword>
<dbReference type="Gene3D" id="3.80.10.10">
    <property type="entry name" value="Ribonuclease Inhibitor"/>
    <property type="match status" value="1"/>
</dbReference>
<dbReference type="SUPFAM" id="SSF52058">
    <property type="entry name" value="L domain-like"/>
    <property type="match status" value="1"/>
</dbReference>
<accession>A0AAV1CZF2</accession>
<evidence type="ECO:0000256" key="2">
    <source>
        <dbReference type="ARBA" id="ARBA00022614"/>
    </source>
</evidence>
<evidence type="ECO:0000256" key="1">
    <source>
        <dbReference type="ARBA" id="ARBA00004196"/>
    </source>
</evidence>
<evidence type="ECO:0000313" key="4">
    <source>
        <dbReference type="EMBL" id="CAI9100119.1"/>
    </source>
</evidence>
<dbReference type="Pfam" id="PF00560">
    <property type="entry name" value="LRR_1"/>
    <property type="match status" value="3"/>
</dbReference>